<dbReference type="Pfam" id="PF02310">
    <property type="entry name" value="B12-binding"/>
    <property type="match status" value="1"/>
</dbReference>
<feature type="domain" description="Radical SAM core" evidence="8">
    <location>
        <begin position="179"/>
        <end position="394"/>
    </location>
</feature>
<dbReference type="GO" id="GO:0031419">
    <property type="term" value="F:cobalamin binding"/>
    <property type="evidence" value="ECO:0007669"/>
    <property type="project" value="InterPro"/>
</dbReference>
<dbReference type="SFLD" id="SFLDG01123">
    <property type="entry name" value="methyltransferase_(Class_B)"/>
    <property type="match status" value="1"/>
</dbReference>
<reference evidence="9 10" key="1">
    <citation type="submission" date="2016-10" db="EMBL/GenBank/DDBJ databases">
        <authorList>
            <person name="de Groot N.N."/>
        </authorList>
    </citation>
    <scope>NUCLEOTIDE SEQUENCE [LARGE SCALE GENOMIC DNA]</scope>
    <source>
        <strain evidence="9 10">DSM 40306</strain>
    </source>
</reference>
<organism evidence="9 10">
    <name type="scientific">Streptomyces misionensis</name>
    <dbReference type="NCBI Taxonomy" id="67331"/>
    <lineage>
        <taxon>Bacteria</taxon>
        <taxon>Bacillati</taxon>
        <taxon>Actinomycetota</taxon>
        <taxon>Actinomycetes</taxon>
        <taxon>Kitasatosporales</taxon>
        <taxon>Streptomycetaceae</taxon>
        <taxon>Streptomyces</taxon>
    </lineage>
</organism>
<evidence type="ECO:0000259" key="8">
    <source>
        <dbReference type="PROSITE" id="PS51918"/>
    </source>
</evidence>
<protein>
    <submittedName>
        <fullName evidence="9">Radical SAM superfamily enzyme YgiQ, UPF0313 family</fullName>
    </submittedName>
</protein>
<comment type="cofactor">
    <cofactor evidence="1">
        <name>[4Fe-4S] cluster</name>
        <dbReference type="ChEBI" id="CHEBI:49883"/>
    </cofactor>
</comment>
<dbReference type="GeneID" id="95510175"/>
<dbReference type="GO" id="GO:0046872">
    <property type="term" value="F:metal ion binding"/>
    <property type="evidence" value="ECO:0007669"/>
    <property type="project" value="UniProtKB-KW"/>
</dbReference>
<dbReference type="STRING" id="67331.SAMN04490357_0924"/>
<dbReference type="SFLD" id="SFLDG01082">
    <property type="entry name" value="B12-binding_domain_containing"/>
    <property type="match status" value="1"/>
</dbReference>
<dbReference type="RefSeq" id="WP_074990801.1">
    <property type="nucleotide sequence ID" value="NZ_FNTD01000004.1"/>
</dbReference>
<evidence type="ECO:0000313" key="10">
    <source>
        <dbReference type="Proteomes" id="UP000182375"/>
    </source>
</evidence>
<dbReference type="InterPro" id="IPR023404">
    <property type="entry name" value="rSAM_horseshoe"/>
</dbReference>
<evidence type="ECO:0000313" key="9">
    <source>
        <dbReference type="EMBL" id="SEB99771.1"/>
    </source>
</evidence>
<dbReference type="SUPFAM" id="SSF102114">
    <property type="entry name" value="Radical SAM enzymes"/>
    <property type="match status" value="1"/>
</dbReference>
<dbReference type="InterPro" id="IPR051198">
    <property type="entry name" value="BchE-like"/>
</dbReference>
<evidence type="ECO:0000256" key="2">
    <source>
        <dbReference type="ARBA" id="ARBA00022603"/>
    </source>
</evidence>
<dbReference type="PANTHER" id="PTHR43409:SF7">
    <property type="entry name" value="BLL1977 PROTEIN"/>
    <property type="match status" value="1"/>
</dbReference>
<keyword evidence="7" id="KW-0411">Iron-sulfur</keyword>
<evidence type="ECO:0000256" key="7">
    <source>
        <dbReference type="ARBA" id="ARBA00023014"/>
    </source>
</evidence>
<evidence type="ECO:0000256" key="4">
    <source>
        <dbReference type="ARBA" id="ARBA00022691"/>
    </source>
</evidence>
<gene>
    <name evidence="9" type="ORF">SAMN04490357_0924</name>
</gene>
<evidence type="ECO:0000256" key="1">
    <source>
        <dbReference type="ARBA" id="ARBA00001966"/>
    </source>
</evidence>
<evidence type="ECO:0000256" key="3">
    <source>
        <dbReference type="ARBA" id="ARBA00022679"/>
    </source>
</evidence>
<dbReference type="SFLD" id="SFLDS00029">
    <property type="entry name" value="Radical_SAM"/>
    <property type="match status" value="1"/>
</dbReference>
<evidence type="ECO:0000256" key="6">
    <source>
        <dbReference type="ARBA" id="ARBA00023004"/>
    </source>
</evidence>
<sequence length="508" mass="58671">MRDLKILCVQLGFHESYPDASTLATTYNDGIYYVASFVQHEFPAARVEMCQMFWGEKPGDFPLAEYDYILISALATHFWSNIETLDLIKRHKRPDCVVVMGGPHAAFAPYEALRYADYAVTAEGEIPCVQLIRALEDGRAVTDVDNLAYIGADGRLTLNKVTRFGSFANAINPELLARAPKLHWATVSMSRGCPFNCSFCYAIRLLGRRFRTKTAQDVRSELDAIHRQTGCNRFYVTDLNFTTRKDYCREIAETFRDRDYKFIAMSRINHADDMDLVLDLKRSGFEEYCLGVESEDPSVLQAFNKRVDASEQTERLLRFAENDIAIHSAIIFGLDVQDRQAIEATAYWCAEARIMHPVFVCLAEYPFQDLLFGARQDIEDHRIIMEVPTYQHYSFVGIFPRHMRPSELQQGILDSYDIFFKRAFEIERRPQRRARLKAYARSVERGRAGMEQHIRFLTELEKPYYTPSGTLKEDLLKADFDSRYGDLRTWLQGSSRRSDVEFVKAYAR</sequence>
<dbReference type="InterPro" id="IPR007197">
    <property type="entry name" value="rSAM"/>
</dbReference>
<dbReference type="PANTHER" id="PTHR43409">
    <property type="entry name" value="ANAEROBIC MAGNESIUM-PROTOPORPHYRIN IX MONOMETHYL ESTER CYCLASE-RELATED"/>
    <property type="match status" value="1"/>
</dbReference>
<dbReference type="InterPro" id="IPR058240">
    <property type="entry name" value="rSAM_sf"/>
</dbReference>
<dbReference type="PROSITE" id="PS51918">
    <property type="entry name" value="RADICAL_SAM"/>
    <property type="match status" value="1"/>
</dbReference>
<dbReference type="InterPro" id="IPR034466">
    <property type="entry name" value="Methyltransferase_Class_B"/>
</dbReference>
<keyword evidence="3" id="KW-0808">Transferase</keyword>
<dbReference type="Proteomes" id="UP000182375">
    <property type="component" value="Unassembled WGS sequence"/>
</dbReference>
<dbReference type="AlphaFoldDB" id="A0A1H4NX63"/>
<accession>A0A1H4NX63</accession>
<dbReference type="InterPro" id="IPR006638">
    <property type="entry name" value="Elp3/MiaA/NifB-like_rSAM"/>
</dbReference>
<dbReference type="InterPro" id="IPR006158">
    <property type="entry name" value="Cobalamin-bd"/>
</dbReference>
<dbReference type="Gene3D" id="3.80.30.20">
    <property type="entry name" value="tm_1862 like domain"/>
    <property type="match status" value="1"/>
</dbReference>
<dbReference type="GO" id="GO:0003824">
    <property type="term" value="F:catalytic activity"/>
    <property type="evidence" value="ECO:0007669"/>
    <property type="project" value="InterPro"/>
</dbReference>
<keyword evidence="5" id="KW-0479">Metal-binding</keyword>
<name>A0A1H4NX63_9ACTN</name>
<dbReference type="EMBL" id="FNTD01000004">
    <property type="protein sequence ID" value="SEB99771.1"/>
    <property type="molecule type" value="Genomic_DNA"/>
</dbReference>
<dbReference type="SMART" id="SM00729">
    <property type="entry name" value="Elp3"/>
    <property type="match status" value="1"/>
</dbReference>
<proteinExistence type="predicted"/>
<dbReference type="Pfam" id="PF04055">
    <property type="entry name" value="Radical_SAM"/>
    <property type="match status" value="1"/>
</dbReference>
<keyword evidence="6" id="KW-0408">Iron</keyword>
<keyword evidence="2" id="KW-0489">Methyltransferase</keyword>
<keyword evidence="4" id="KW-0949">S-adenosyl-L-methionine</keyword>
<dbReference type="Gene3D" id="3.40.50.280">
    <property type="entry name" value="Cobalamin-binding domain"/>
    <property type="match status" value="1"/>
</dbReference>
<dbReference type="CDD" id="cd02068">
    <property type="entry name" value="radical_SAM_B12_BD"/>
    <property type="match status" value="1"/>
</dbReference>
<dbReference type="GO" id="GO:0051539">
    <property type="term" value="F:4 iron, 4 sulfur cluster binding"/>
    <property type="evidence" value="ECO:0007669"/>
    <property type="project" value="UniProtKB-KW"/>
</dbReference>
<evidence type="ECO:0000256" key="5">
    <source>
        <dbReference type="ARBA" id="ARBA00022723"/>
    </source>
</evidence>